<dbReference type="RefSeq" id="WP_184578529.1">
    <property type="nucleotide sequence ID" value="NZ_JACHJT010000001.1"/>
</dbReference>
<organism evidence="2 3">
    <name type="scientific">Lipingzhangella halophila</name>
    <dbReference type="NCBI Taxonomy" id="1783352"/>
    <lineage>
        <taxon>Bacteria</taxon>
        <taxon>Bacillati</taxon>
        <taxon>Actinomycetota</taxon>
        <taxon>Actinomycetes</taxon>
        <taxon>Streptosporangiales</taxon>
        <taxon>Nocardiopsidaceae</taxon>
        <taxon>Lipingzhangella</taxon>
    </lineage>
</organism>
<sequence length="105" mass="11603">MTEIKFDAKLKRRAAEALAAYASQIFDQQSGEWTAVVTLTHAARSETIKTEDDFEYLETQAKVSVADIEIVTGEHERQATQARDAARRQRKTAGTLLDDAFGGGQ</sequence>
<gene>
    <name evidence="2" type="ORF">F4561_002616</name>
</gene>
<name>A0A7W7RHZ0_9ACTN</name>
<dbReference type="AlphaFoldDB" id="A0A7W7RHZ0"/>
<proteinExistence type="predicted"/>
<reference evidence="2 3" key="1">
    <citation type="submission" date="2020-08" db="EMBL/GenBank/DDBJ databases">
        <title>Sequencing the genomes of 1000 actinobacteria strains.</title>
        <authorList>
            <person name="Klenk H.-P."/>
        </authorList>
    </citation>
    <scope>NUCLEOTIDE SEQUENCE [LARGE SCALE GENOMIC DNA]</scope>
    <source>
        <strain evidence="2 3">DSM 102030</strain>
    </source>
</reference>
<feature type="region of interest" description="Disordered" evidence="1">
    <location>
        <begin position="75"/>
        <end position="105"/>
    </location>
</feature>
<evidence type="ECO:0000313" key="2">
    <source>
        <dbReference type="EMBL" id="MBB4931796.1"/>
    </source>
</evidence>
<dbReference type="EMBL" id="JACHJT010000001">
    <property type="protein sequence ID" value="MBB4931796.1"/>
    <property type="molecule type" value="Genomic_DNA"/>
</dbReference>
<evidence type="ECO:0000313" key="3">
    <source>
        <dbReference type="Proteomes" id="UP000523007"/>
    </source>
</evidence>
<keyword evidence="3" id="KW-1185">Reference proteome</keyword>
<comment type="caution">
    <text evidence="2">The sequence shown here is derived from an EMBL/GenBank/DDBJ whole genome shotgun (WGS) entry which is preliminary data.</text>
</comment>
<protein>
    <submittedName>
        <fullName evidence="2">Uncharacterized protein</fullName>
    </submittedName>
</protein>
<evidence type="ECO:0000256" key="1">
    <source>
        <dbReference type="SAM" id="MobiDB-lite"/>
    </source>
</evidence>
<dbReference type="Proteomes" id="UP000523007">
    <property type="component" value="Unassembled WGS sequence"/>
</dbReference>
<accession>A0A7W7RHZ0</accession>